<comment type="caution">
    <text evidence="2">The sequence shown here is derived from an EMBL/GenBank/DDBJ whole genome shotgun (WGS) entry which is preliminary data.</text>
</comment>
<proteinExistence type="predicted"/>
<feature type="region of interest" description="Disordered" evidence="1">
    <location>
        <begin position="370"/>
        <end position="393"/>
    </location>
</feature>
<dbReference type="AlphaFoldDB" id="A0AAD5K5K4"/>
<feature type="region of interest" description="Disordered" evidence="1">
    <location>
        <begin position="226"/>
        <end position="251"/>
    </location>
</feature>
<protein>
    <submittedName>
        <fullName evidence="2">Uncharacterized protein</fullName>
    </submittedName>
</protein>
<feature type="compositionally biased region" description="Low complexity" evidence="1">
    <location>
        <begin position="241"/>
        <end position="251"/>
    </location>
</feature>
<dbReference type="Proteomes" id="UP001209540">
    <property type="component" value="Unassembled WGS sequence"/>
</dbReference>
<evidence type="ECO:0000256" key="1">
    <source>
        <dbReference type="SAM" id="MobiDB-lite"/>
    </source>
</evidence>
<gene>
    <name evidence="2" type="ORF">BDA99DRAFT_502080</name>
</gene>
<name>A0AAD5K5K4_9FUNG</name>
<feature type="region of interest" description="Disordered" evidence="1">
    <location>
        <begin position="1"/>
        <end position="55"/>
    </location>
</feature>
<reference evidence="2" key="2">
    <citation type="submission" date="2023-02" db="EMBL/GenBank/DDBJ databases">
        <authorList>
            <consortium name="DOE Joint Genome Institute"/>
            <person name="Mondo S.J."/>
            <person name="Chang Y."/>
            <person name="Wang Y."/>
            <person name="Ahrendt S."/>
            <person name="Andreopoulos W."/>
            <person name="Barry K."/>
            <person name="Beard J."/>
            <person name="Benny G.L."/>
            <person name="Blankenship S."/>
            <person name="Bonito G."/>
            <person name="Cuomo C."/>
            <person name="Desiro A."/>
            <person name="Gervers K.A."/>
            <person name="Hundley H."/>
            <person name="Kuo A."/>
            <person name="LaButti K."/>
            <person name="Lang B.F."/>
            <person name="Lipzen A."/>
            <person name="O'Donnell K."/>
            <person name="Pangilinan J."/>
            <person name="Reynolds N."/>
            <person name="Sandor L."/>
            <person name="Smith M.W."/>
            <person name="Tsang A."/>
            <person name="Grigoriev I.V."/>
            <person name="Stajich J.E."/>
            <person name="Spatafora J.W."/>
        </authorList>
    </citation>
    <scope>NUCLEOTIDE SEQUENCE</scope>
    <source>
        <strain evidence="2">RSA 2281</strain>
    </source>
</reference>
<feature type="region of interest" description="Disordered" evidence="1">
    <location>
        <begin position="477"/>
        <end position="505"/>
    </location>
</feature>
<dbReference type="EMBL" id="JAIXMP010000007">
    <property type="protein sequence ID" value="KAI9270545.1"/>
    <property type="molecule type" value="Genomic_DNA"/>
</dbReference>
<accession>A0AAD5K5K4</accession>
<evidence type="ECO:0000313" key="3">
    <source>
        <dbReference type="Proteomes" id="UP001209540"/>
    </source>
</evidence>
<organism evidence="2 3">
    <name type="scientific">Phascolomyces articulosus</name>
    <dbReference type="NCBI Taxonomy" id="60185"/>
    <lineage>
        <taxon>Eukaryota</taxon>
        <taxon>Fungi</taxon>
        <taxon>Fungi incertae sedis</taxon>
        <taxon>Mucoromycota</taxon>
        <taxon>Mucoromycotina</taxon>
        <taxon>Mucoromycetes</taxon>
        <taxon>Mucorales</taxon>
        <taxon>Lichtheimiaceae</taxon>
        <taxon>Phascolomyces</taxon>
    </lineage>
</organism>
<keyword evidence="3" id="KW-1185">Reference proteome</keyword>
<evidence type="ECO:0000313" key="2">
    <source>
        <dbReference type="EMBL" id="KAI9270545.1"/>
    </source>
</evidence>
<reference evidence="2" key="1">
    <citation type="journal article" date="2022" name="IScience">
        <title>Evolution of zygomycete secretomes and the origins of terrestrial fungal ecologies.</title>
        <authorList>
            <person name="Chang Y."/>
            <person name="Wang Y."/>
            <person name="Mondo S."/>
            <person name="Ahrendt S."/>
            <person name="Andreopoulos W."/>
            <person name="Barry K."/>
            <person name="Beard J."/>
            <person name="Benny G.L."/>
            <person name="Blankenship S."/>
            <person name="Bonito G."/>
            <person name="Cuomo C."/>
            <person name="Desiro A."/>
            <person name="Gervers K.A."/>
            <person name="Hundley H."/>
            <person name="Kuo A."/>
            <person name="LaButti K."/>
            <person name="Lang B.F."/>
            <person name="Lipzen A."/>
            <person name="O'Donnell K."/>
            <person name="Pangilinan J."/>
            <person name="Reynolds N."/>
            <person name="Sandor L."/>
            <person name="Smith M.E."/>
            <person name="Tsang A."/>
            <person name="Grigoriev I.V."/>
            <person name="Stajich J.E."/>
            <person name="Spatafora J.W."/>
        </authorList>
    </citation>
    <scope>NUCLEOTIDE SEQUENCE</scope>
    <source>
        <strain evidence="2">RSA 2281</strain>
    </source>
</reference>
<sequence>MAVPEDNPSVKDVPGPTISSEGASSSATLSTMSTPSTIHSMNSSGNTIATSTPTSTISLTSTTSMSYPVHVHPPPPATVAGPNRMNLATTQGGIVSSTPLPAVANVPYTMLHSTEDDNHYARTGPSGQNSGITDIEGGAQSTTQTVDTAARSVQAIAQDIEDLQVNVEALADDLGINPGQLVGNGDFSGYYDQFTDDYSRLIASATQHDRNQLFELASHRYHLQKQQHNNNGNHPPPPTPFINTGGNNTNNSEINGVSTTYNTTFGSFPYHPASAFLRQHYQNTSDGTAMATTGASTNTIPQNKTSNNLTRWSTDATYAYNLACSFLQQQLANRTIAARRACSASRPHRVPSPVLRTSVESSFCTSSAPSSAISQQQQQQPANGVQPQQQQQPALVPVPVPVPVAMIPTANNSQQAQQYQAQFAQQLALQQQQFPVLSEDYMAFLTAQAQQTYVGMAAAAAANSNNVVSSTTATTMSEMTTSTIAHPQESHPPPELPSEQTRKHQ</sequence>
<feature type="compositionally biased region" description="Low complexity" evidence="1">
    <location>
        <begin position="19"/>
        <end position="37"/>
    </location>
</feature>